<gene>
    <name evidence="3" type="ORF">Cni_G16558</name>
</gene>
<dbReference type="InterPro" id="IPR035426">
    <property type="entry name" value="Gemin2/Brr1"/>
</dbReference>
<organism evidence="3 4">
    <name type="scientific">Canna indica</name>
    <name type="common">Indian-shot</name>
    <dbReference type="NCBI Taxonomy" id="4628"/>
    <lineage>
        <taxon>Eukaryota</taxon>
        <taxon>Viridiplantae</taxon>
        <taxon>Streptophyta</taxon>
        <taxon>Embryophyta</taxon>
        <taxon>Tracheophyta</taxon>
        <taxon>Spermatophyta</taxon>
        <taxon>Magnoliopsida</taxon>
        <taxon>Liliopsida</taxon>
        <taxon>Zingiberales</taxon>
        <taxon>Cannaceae</taxon>
        <taxon>Canna</taxon>
    </lineage>
</organism>
<accession>A0AAQ3KFA8</accession>
<dbReference type="GO" id="GO:0032797">
    <property type="term" value="C:SMN complex"/>
    <property type="evidence" value="ECO:0007669"/>
    <property type="project" value="TreeGrafter"/>
</dbReference>
<dbReference type="AlphaFoldDB" id="A0AAQ3KFA8"/>
<evidence type="ECO:0000256" key="2">
    <source>
        <dbReference type="SAM" id="MobiDB-lite"/>
    </source>
</evidence>
<evidence type="ECO:0000313" key="3">
    <source>
        <dbReference type="EMBL" id="WOL07809.1"/>
    </source>
</evidence>
<sequence length="143" mass="16469">METIRSWDMEEHRQRWKEVYEGLGEIIIAQEYNGLCTSNTQNQKHDESSDDEPDNILRPPFLVDGEPDNRWEAAQIPKVKVSKIKSTKQGSGQAPYMPKIPEIEECPIKLLPSKLWQDTFLAEFSEFRQVNNSVCILCSTAVK</sequence>
<proteinExistence type="inferred from homology"/>
<evidence type="ECO:0000256" key="1">
    <source>
        <dbReference type="ARBA" id="ARBA00025758"/>
    </source>
</evidence>
<feature type="region of interest" description="Disordered" evidence="2">
    <location>
        <begin position="38"/>
        <end position="64"/>
    </location>
</feature>
<dbReference type="EMBL" id="CP136894">
    <property type="protein sequence ID" value="WOL07809.1"/>
    <property type="molecule type" value="Genomic_DNA"/>
</dbReference>
<dbReference type="GO" id="GO:0000387">
    <property type="term" value="P:spliceosomal snRNP assembly"/>
    <property type="evidence" value="ECO:0007669"/>
    <property type="project" value="InterPro"/>
</dbReference>
<dbReference type="PANTHER" id="PTHR12794:SF0">
    <property type="entry name" value="GEM-ASSOCIATED PROTEIN 2"/>
    <property type="match status" value="1"/>
</dbReference>
<reference evidence="3 4" key="1">
    <citation type="submission" date="2023-10" db="EMBL/GenBank/DDBJ databases">
        <title>Chromosome-scale genome assembly provides insights into flower coloration mechanisms of Canna indica.</title>
        <authorList>
            <person name="Li C."/>
        </authorList>
    </citation>
    <scope>NUCLEOTIDE SEQUENCE [LARGE SCALE GENOMIC DNA]</scope>
    <source>
        <tissue evidence="3">Flower</tissue>
    </source>
</reference>
<dbReference type="GO" id="GO:0005634">
    <property type="term" value="C:nucleus"/>
    <property type="evidence" value="ECO:0007669"/>
    <property type="project" value="TreeGrafter"/>
</dbReference>
<dbReference type="Pfam" id="PF04938">
    <property type="entry name" value="SIP1"/>
    <property type="match status" value="1"/>
</dbReference>
<dbReference type="PANTHER" id="PTHR12794">
    <property type="entry name" value="GEMIN2"/>
    <property type="match status" value="1"/>
</dbReference>
<dbReference type="Proteomes" id="UP001327560">
    <property type="component" value="Chromosome 5"/>
</dbReference>
<protein>
    <submittedName>
        <fullName evidence="3">Uncharacterized protein</fullName>
    </submittedName>
</protein>
<name>A0AAQ3KFA8_9LILI</name>
<comment type="similarity">
    <text evidence="1">Belongs to the gemin-2 family.</text>
</comment>
<evidence type="ECO:0000313" key="4">
    <source>
        <dbReference type="Proteomes" id="UP001327560"/>
    </source>
</evidence>
<keyword evidence="4" id="KW-1185">Reference proteome</keyword>